<reference evidence="2 3" key="1">
    <citation type="submission" date="2023-09" db="EMBL/GenBank/DDBJ databases">
        <title>Pangenome analysis of Batrachochytrium dendrobatidis and related Chytrids.</title>
        <authorList>
            <person name="Yacoub M.N."/>
            <person name="Stajich J.E."/>
            <person name="James T.Y."/>
        </authorList>
    </citation>
    <scope>NUCLEOTIDE SEQUENCE [LARGE SCALE GENOMIC DNA]</scope>
    <source>
        <strain evidence="2 3">JEL0888</strain>
    </source>
</reference>
<gene>
    <name evidence="2" type="ORF">HK105_202829</name>
</gene>
<feature type="region of interest" description="Disordered" evidence="1">
    <location>
        <begin position="64"/>
        <end position="84"/>
    </location>
</feature>
<proteinExistence type="predicted"/>
<dbReference type="EMBL" id="JADGIZ020000010">
    <property type="protein sequence ID" value="KAL2917546.1"/>
    <property type="molecule type" value="Genomic_DNA"/>
</dbReference>
<feature type="compositionally biased region" description="Basic and acidic residues" evidence="1">
    <location>
        <begin position="139"/>
        <end position="187"/>
    </location>
</feature>
<evidence type="ECO:0000313" key="2">
    <source>
        <dbReference type="EMBL" id="KAL2917546.1"/>
    </source>
</evidence>
<feature type="compositionally biased region" description="Basic residues" evidence="1">
    <location>
        <begin position="277"/>
        <end position="302"/>
    </location>
</feature>
<keyword evidence="3" id="KW-1185">Reference proteome</keyword>
<name>A0ABR4NDF6_9FUNG</name>
<accession>A0ABR4NDF6</accession>
<feature type="region of interest" description="Disordered" evidence="1">
    <location>
        <begin position="130"/>
        <end position="358"/>
    </location>
</feature>
<comment type="caution">
    <text evidence="2">The sequence shown here is derived from an EMBL/GenBank/DDBJ whole genome shotgun (WGS) entry which is preliminary data.</text>
</comment>
<protein>
    <submittedName>
        <fullName evidence="2">Uncharacterized protein</fullName>
    </submittedName>
</protein>
<dbReference type="Proteomes" id="UP001527925">
    <property type="component" value="Unassembled WGS sequence"/>
</dbReference>
<evidence type="ECO:0000313" key="3">
    <source>
        <dbReference type="Proteomes" id="UP001527925"/>
    </source>
</evidence>
<feature type="compositionally biased region" description="Polar residues" evidence="1">
    <location>
        <begin position="337"/>
        <end position="346"/>
    </location>
</feature>
<evidence type="ECO:0000256" key="1">
    <source>
        <dbReference type="SAM" id="MobiDB-lite"/>
    </source>
</evidence>
<sequence length="429" mass="48207">MRQSFHPFNLFVLVPRAGGISQLNKPGSYIPDEAAALASMIGPEFSALAERIVEEELRAEAAAAAGAVKAERPPIPQPPPVPRNWTQLANQLGFDTGATNISFRIKEWTRVHHIDSFFDYLMHLPNEMTYKPAPPPARPDPKNTPRDPARPDTLQREPRPRPDAADLRSADDDYSHPAKRTRFDETPRSGSQGRLLPSPTQSPPEPLAVGPRWSADRLPPLRLPHEMPPKLGPGPVLEQAHRYERTHPPHYGQPRHHRGGQPDQPDEQFAGFDAKQSHQRSQHHQHHQQHQHHQHQHQHQHQQHQQARWTPPPAWKPDSGSESRRTMSALDPDAVPQATSSHYSHSAQRESPSSEESAEWALQPHVADNCDTYELRSAVRLLQAHVRRIERAAAQHAQEASSLRTLLSRAAGARDTALRALSLFPSLPR</sequence>
<feature type="compositionally biased region" description="Pro residues" evidence="1">
    <location>
        <begin position="73"/>
        <end position="82"/>
    </location>
</feature>
<organism evidence="2 3">
    <name type="scientific">Polyrhizophydium stewartii</name>
    <dbReference type="NCBI Taxonomy" id="2732419"/>
    <lineage>
        <taxon>Eukaryota</taxon>
        <taxon>Fungi</taxon>
        <taxon>Fungi incertae sedis</taxon>
        <taxon>Chytridiomycota</taxon>
        <taxon>Chytridiomycota incertae sedis</taxon>
        <taxon>Chytridiomycetes</taxon>
        <taxon>Rhizophydiales</taxon>
        <taxon>Rhizophydiales incertae sedis</taxon>
        <taxon>Polyrhizophydium</taxon>
    </lineage>
</organism>